<evidence type="ECO:0000313" key="3">
    <source>
        <dbReference type="EMBL" id="GAA1712752.1"/>
    </source>
</evidence>
<organism evidence="3 4">
    <name type="scientific">Fodinicola feengrottensis</name>
    <dbReference type="NCBI Taxonomy" id="435914"/>
    <lineage>
        <taxon>Bacteria</taxon>
        <taxon>Bacillati</taxon>
        <taxon>Actinomycetota</taxon>
        <taxon>Actinomycetes</taxon>
        <taxon>Mycobacteriales</taxon>
        <taxon>Fodinicola</taxon>
    </lineage>
</organism>
<feature type="domain" description="Glycosyltransferase family 28 N-terminal" evidence="1">
    <location>
        <begin position="4"/>
        <end position="134"/>
    </location>
</feature>
<dbReference type="InterPro" id="IPR050426">
    <property type="entry name" value="Glycosyltransferase_28"/>
</dbReference>
<evidence type="ECO:0000259" key="1">
    <source>
        <dbReference type="Pfam" id="PF03033"/>
    </source>
</evidence>
<dbReference type="Pfam" id="PF03033">
    <property type="entry name" value="Glyco_transf_28"/>
    <property type="match status" value="1"/>
</dbReference>
<accession>A0ABN2IVW6</accession>
<feature type="domain" description="Erythromycin biosynthesis protein CIII-like C-terminal" evidence="2">
    <location>
        <begin position="293"/>
        <end position="405"/>
    </location>
</feature>
<protein>
    <submittedName>
        <fullName evidence="3">Glycosyltransferase</fullName>
    </submittedName>
</protein>
<name>A0ABN2IVW6_9ACTN</name>
<sequence>MTRVVIAAMGTRGDVAPLTDVGVRLLAAGHQVVLAASRPFAAEIQRCGLEFRAMGGDFRETEIAGASPAKLVLTAVSPASVRAMGELVLTALENEKADVLLLSPWAEFAGHPFAEANGIPSIGVRLQPLSATAAHPPSVLGAWSLGGPGNRLAGAAGGALVDRVYGNVVNDIRARVGLSATSVSALRRRRTEAGWPILHGYSPAVVPRPRDWRTGLEVVGYWWPQVVPGWRPPAELVDFLDAGPPPVFLGFGSVMTGPKAAARLSELALAALRAAGVRGVIQAGWANLDVRSDDVITIGDVPHEWLFPRMAAVVHACGAGTTAAGLRAGVPAVGVPVAGDQPFWAYRLRELGVSPATVPYWRLTAGRLAAAVQAAVKDPAYGRAAREIASHLAEEDGAGAVVKAVEQALC</sequence>
<dbReference type="RefSeq" id="WP_344314619.1">
    <property type="nucleotide sequence ID" value="NZ_BAAANY010000038.1"/>
</dbReference>
<comment type="caution">
    <text evidence="3">The sequence shown here is derived from an EMBL/GenBank/DDBJ whole genome shotgun (WGS) entry which is preliminary data.</text>
</comment>
<dbReference type="CDD" id="cd03784">
    <property type="entry name" value="GT1_Gtf-like"/>
    <property type="match status" value="1"/>
</dbReference>
<gene>
    <name evidence="3" type="ORF">GCM10009765_72280</name>
</gene>
<dbReference type="InterPro" id="IPR002213">
    <property type="entry name" value="UDP_glucos_trans"/>
</dbReference>
<evidence type="ECO:0000313" key="4">
    <source>
        <dbReference type="Proteomes" id="UP001500618"/>
    </source>
</evidence>
<dbReference type="InterPro" id="IPR010610">
    <property type="entry name" value="EryCIII-like_C"/>
</dbReference>
<reference evidence="3 4" key="1">
    <citation type="journal article" date="2019" name="Int. J. Syst. Evol. Microbiol.">
        <title>The Global Catalogue of Microorganisms (GCM) 10K type strain sequencing project: providing services to taxonomists for standard genome sequencing and annotation.</title>
        <authorList>
            <consortium name="The Broad Institute Genomics Platform"/>
            <consortium name="The Broad Institute Genome Sequencing Center for Infectious Disease"/>
            <person name="Wu L."/>
            <person name="Ma J."/>
        </authorList>
    </citation>
    <scope>NUCLEOTIDE SEQUENCE [LARGE SCALE GENOMIC DNA]</scope>
    <source>
        <strain evidence="3 4">JCM 14718</strain>
    </source>
</reference>
<dbReference type="InterPro" id="IPR004276">
    <property type="entry name" value="GlycoTrans_28_N"/>
</dbReference>
<dbReference type="PANTHER" id="PTHR48050">
    <property type="entry name" value="STEROL 3-BETA-GLUCOSYLTRANSFERASE"/>
    <property type="match status" value="1"/>
</dbReference>
<dbReference type="SUPFAM" id="SSF53756">
    <property type="entry name" value="UDP-Glycosyltransferase/glycogen phosphorylase"/>
    <property type="match status" value="1"/>
</dbReference>
<dbReference type="Pfam" id="PF06722">
    <property type="entry name" value="EryCIII-like_C"/>
    <property type="match status" value="1"/>
</dbReference>
<dbReference type="Proteomes" id="UP001500618">
    <property type="component" value="Unassembled WGS sequence"/>
</dbReference>
<evidence type="ECO:0000259" key="2">
    <source>
        <dbReference type="Pfam" id="PF06722"/>
    </source>
</evidence>
<dbReference type="PANTHER" id="PTHR48050:SF13">
    <property type="entry name" value="STEROL 3-BETA-GLUCOSYLTRANSFERASE UGT80A2"/>
    <property type="match status" value="1"/>
</dbReference>
<dbReference type="Gene3D" id="3.40.50.2000">
    <property type="entry name" value="Glycogen Phosphorylase B"/>
    <property type="match status" value="2"/>
</dbReference>
<proteinExistence type="predicted"/>
<dbReference type="EMBL" id="BAAANY010000038">
    <property type="protein sequence ID" value="GAA1712752.1"/>
    <property type="molecule type" value="Genomic_DNA"/>
</dbReference>
<keyword evidence="4" id="KW-1185">Reference proteome</keyword>